<evidence type="ECO:0000256" key="2">
    <source>
        <dbReference type="ARBA" id="ARBA00022723"/>
    </source>
</evidence>
<dbReference type="FunFam" id="3.40.50.300:FF:001389">
    <property type="entry name" value="ATP-dependent DNA helicase RecQ"/>
    <property type="match status" value="1"/>
</dbReference>
<dbReference type="Proteomes" id="UP000249239">
    <property type="component" value="Unassembled WGS sequence"/>
</dbReference>
<dbReference type="Pfam" id="PF00271">
    <property type="entry name" value="Helicase_C"/>
    <property type="match status" value="1"/>
</dbReference>
<name>A0A2W7MYF0_9BACT</name>
<dbReference type="GO" id="GO:0030894">
    <property type="term" value="C:replisome"/>
    <property type="evidence" value="ECO:0007669"/>
    <property type="project" value="TreeGrafter"/>
</dbReference>
<dbReference type="GO" id="GO:0046872">
    <property type="term" value="F:metal ion binding"/>
    <property type="evidence" value="ECO:0007669"/>
    <property type="project" value="UniProtKB-KW"/>
</dbReference>
<dbReference type="GO" id="GO:0003677">
    <property type="term" value="F:DNA binding"/>
    <property type="evidence" value="ECO:0007669"/>
    <property type="project" value="UniProtKB-KW"/>
</dbReference>
<comment type="catalytic activity">
    <reaction evidence="9">
        <text>Couples ATP hydrolysis with the unwinding of duplex DNA by translocating in the 3'-5' direction.</text>
        <dbReference type="EC" id="5.6.2.4"/>
    </reaction>
</comment>
<dbReference type="EC" id="5.6.2.4" evidence="10"/>
<dbReference type="InterPro" id="IPR011545">
    <property type="entry name" value="DEAD/DEAH_box_helicase_dom"/>
</dbReference>
<dbReference type="GO" id="GO:0009378">
    <property type="term" value="F:four-way junction helicase activity"/>
    <property type="evidence" value="ECO:0007669"/>
    <property type="project" value="TreeGrafter"/>
</dbReference>
<comment type="similarity">
    <text evidence="1">Belongs to the helicase family. RecQ subfamily.</text>
</comment>
<keyword evidence="2" id="KW-0479">Metal-binding</keyword>
<keyword evidence="6" id="KW-0067">ATP-binding</keyword>
<keyword evidence="16" id="KW-1185">Reference proteome</keyword>
<evidence type="ECO:0000256" key="12">
    <source>
        <dbReference type="ARBA" id="ARBA00044550"/>
    </source>
</evidence>
<evidence type="ECO:0000256" key="4">
    <source>
        <dbReference type="ARBA" id="ARBA00022801"/>
    </source>
</evidence>
<accession>A0A2W7MYF0</accession>
<dbReference type="CDD" id="cd17920">
    <property type="entry name" value="DEXHc_RecQ"/>
    <property type="match status" value="1"/>
</dbReference>
<dbReference type="GO" id="GO:0016787">
    <property type="term" value="F:hydrolase activity"/>
    <property type="evidence" value="ECO:0007669"/>
    <property type="project" value="UniProtKB-KW"/>
</dbReference>
<dbReference type="NCBIfam" id="TIGR00614">
    <property type="entry name" value="recQ_fam"/>
    <property type="match status" value="1"/>
</dbReference>
<evidence type="ECO:0000256" key="1">
    <source>
        <dbReference type="ARBA" id="ARBA00005446"/>
    </source>
</evidence>
<dbReference type="Pfam" id="PF00270">
    <property type="entry name" value="DEAD"/>
    <property type="match status" value="1"/>
</dbReference>
<feature type="domain" description="Helicase ATP-binding" evidence="13">
    <location>
        <begin position="25"/>
        <end position="193"/>
    </location>
</feature>
<evidence type="ECO:0000256" key="6">
    <source>
        <dbReference type="ARBA" id="ARBA00022840"/>
    </source>
</evidence>
<evidence type="ECO:0000256" key="9">
    <source>
        <dbReference type="ARBA" id="ARBA00034617"/>
    </source>
</evidence>
<dbReference type="InterPro" id="IPR032284">
    <property type="entry name" value="RecQ_Zn-bd"/>
</dbReference>
<dbReference type="GO" id="GO:0006281">
    <property type="term" value="P:DNA repair"/>
    <property type="evidence" value="ECO:0007669"/>
    <property type="project" value="TreeGrafter"/>
</dbReference>
<evidence type="ECO:0000256" key="3">
    <source>
        <dbReference type="ARBA" id="ARBA00022741"/>
    </source>
</evidence>
<evidence type="ECO:0000256" key="10">
    <source>
        <dbReference type="ARBA" id="ARBA00034808"/>
    </source>
</evidence>
<evidence type="ECO:0000256" key="11">
    <source>
        <dbReference type="ARBA" id="ARBA00044535"/>
    </source>
</evidence>
<sequence>MDKFKQILKQYWGYNDFRPLQGDIIQSIASGNDTLGLMPTGGGKSLTFQVPGMVLDGICIVITPLIALMKDQVANLSRRGIKALAIHSGMQSKEVSIAFDNALFGGYKFLYISPERAASPFFRERVTQLNISILAIDEAHCISQWGYDFRPSYLKLAELREIIPHVPVLALTATATPQVVDDIQDKLRFSRKNLFQKSFERSNVIYVVRHSEKKEEQLLNMLNAIPGSAIVYARNRKQTKEIAQMLLQQGISADYFHAGLDHDLRDERQKRWTLNQTRVMVATNAFGMGIDKPDVRLVVHMQAPDSLEAYFQEAGRAGRDSLKAYAVLLWSPNDKTNLNRQVSTAFPELDTVRRVYEALGNFFQIAVGSGSGTIHDFNMAAFCHNYHLSISNTLSSLRILERAGYLEFTEDINLPSRIIFLLQRDELYKFQVANADLDAFIKLLLRSYTGLFTEYAAIDENLMAQRTASSFDTIYQYLKRLNQARVIHYIPRRKGPQITYSQPREDLRHLTFSKAIYADRLNIYRQQVDSVILYATTTHTCRSRLLLHYFVEKNTTDCGRCDVCIDKKKTGLPDSQFKSIQQSIRQLLTQTPLTYPDLVHALNIPSPDVEKVIRWLEDVDLIITNANNQLEWLE</sequence>
<dbReference type="InterPro" id="IPR001650">
    <property type="entry name" value="Helicase_C-like"/>
</dbReference>
<dbReference type="InterPro" id="IPR014001">
    <property type="entry name" value="Helicase_ATP-bd"/>
</dbReference>
<dbReference type="Gene3D" id="3.40.50.300">
    <property type="entry name" value="P-loop containing nucleotide triphosphate hydrolases"/>
    <property type="match status" value="2"/>
</dbReference>
<feature type="domain" description="Helicase C-terminal" evidence="14">
    <location>
        <begin position="217"/>
        <end position="360"/>
    </location>
</feature>
<evidence type="ECO:0000256" key="5">
    <source>
        <dbReference type="ARBA" id="ARBA00022806"/>
    </source>
</evidence>
<keyword evidence="5 15" id="KW-0347">Helicase</keyword>
<dbReference type="GO" id="GO:0005524">
    <property type="term" value="F:ATP binding"/>
    <property type="evidence" value="ECO:0007669"/>
    <property type="project" value="UniProtKB-KW"/>
</dbReference>
<dbReference type="AlphaFoldDB" id="A0A2W7MYF0"/>
<dbReference type="PANTHER" id="PTHR13710:SF105">
    <property type="entry name" value="ATP-DEPENDENT DNA HELICASE Q1"/>
    <property type="match status" value="1"/>
</dbReference>
<keyword evidence="8" id="KW-0413">Isomerase</keyword>
<proteinExistence type="inferred from homology"/>
<keyword evidence="4" id="KW-0378">Hydrolase</keyword>
<dbReference type="OrthoDB" id="9763310at2"/>
<dbReference type="SUPFAM" id="SSF52540">
    <property type="entry name" value="P-loop containing nucleoside triphosphate hydrolases"/>
    <property type="match status" value="1"/>
</dbReference>
<evidence type="ECO:0000313" key="16">
    <source>
        <dbReference type="Proteomes" id="UP000249239"/>
    </source>
</evidence>
<evidence type="ECO:0000259" key="14">
    <source>
        <dbReference type="PROSITE" id="PS51194"/>
    </source>
</evidence>
<dbReference type="GO" id="GO:0005737">
    <property type="term" value="C:cytoplasm"/>
    <property type="evidence" value="ECO:0007669"/>
    <property type="project" value="TreeGrafter"/>
</dbReference>
<keyword evidence="7" id="KW-0238">DNA-binding</keyword>
<dbReference type="InterPro" id="IPR004589">
    <property type="entry name" value="DNA_helicase_ATP-dep_RecQ"/>
</dbReference>
<dbReference type="InterPro" id="IPR027417">
    <property type="entry name" value="P-loop_NTPase"/>
</dbReference>
<comment type="caution">
    <text evidence="15">The sequence shown here is derived from an EMBL/GenBank/DDBJ whole genome shotgun (WGS) entry which is preliminary data.</text>
</comment>
<organism evidence="15 16">
    <name type="scientific">Breznakibacter xylanolyticus</name>
    <dbReference type="NCBI Taxonomy" id="990"/>
    <lineage>
        <taxon>Bacteria</taxon>
        <taxon>Pseudomonadati</taxon>
        <taxon>Bacteroidota</taxon>
        <taxon>Bacteroidia</taxon>
        <taxon>Marinilabiliales</taxon>
        <taxon>Marinilabiliaceae</taxon>
        <taxon>Breznakibacter</taxon>
    </lineage>
</organism>
<dbReference type="RefSeq" id="WP_111446609.1">
    <property type="nucleotide sequence ID" value="NZ_QKZK01000028.1"/>
</dbReference>
<evidence type="ECO:0000256" key="8">
    <source>
        <dbReference type="ARBA" id="ARBA00023235"/>
    </source>
</evidence>
<dbReference type="SMART" id="SM00487">
    <property type="entry name" value="DEXDc"/>
    <property type="match status" value="1"/>
</dbReference>
<dbReference type="Gene3D" id="1.10.10.10">
    <property type="entry name" value="Winged helix-like DNA-binding domain superfamily/Winged helix DNA-binding domain"/>
    <property type="match status" value="1"/>
</dbReference>
<evidence type="ECO:0000313" key="15">
    <source>
        <dbReference type="EMBL" id="PZX12978.1"/>
    </source>
</evidence>
<dbReference type="PROSITE" id="PS51192">
    <property type="entry name" value="HELICASE_ATP_BIND_1"/>
    <property type="match status" value="1"/>
</dbReference>
<dbReference type="PROSITE" id="PS51194">
    <property type="entry name" value="HELICASE_CTER"/>
    <property type="match status" value="1"/>
</dbReference>
<evidence type="ECO:0000259" key="13">
    <source>
        <dbReference type="PROSITE" id="PS51192"/>
    </source>
</evidence>
<gene>
    <name evidence="15" type="ORF">LX69_02782</name>
</gene>
<evidence type="ECO:0000256" key="7">
    <source>
        <dbReference type="ARBA" id="ARBA00023125"/>
    </source>
</evidence>
<dbReference type="EMBL" id="QKZK01000028">
    <property type="protein sequence ID" value="PZX12978.1"/>
    <property type="molecule type" value="Genomic_DNA"/>
</dbReference>
<dbReference type="GO" id="GO:0043138">
    <property type="term" value="F:3'-5' DNA helicase activity"/>
    <property type="evidence" value="ECO:0007669"/>
    <property type="project" value="UniProtKB-EC"/>
</dbReference>
<protein>
    <recommendedName>
        <fullName evidence="11">ATP-dependent DNA helicase RecQ</fullName>
        <ecNumber evidence="10">5.6.2.4</ecNumber>
    </recommendedName>
    <alternativeName>
        <fullName evidence="12">DNA 3'-5' helicase RecQ</fullName>
    </alternativeName>
</protein>
<keyword evidence="3" id="KW-0547">Nucleotide-binding</keyword>
<reference evidence="15 16" key="1">
    <citation type="submission" date="2018-06" db="EMBL/GenBank/DDBJ databases">
        <title>Genomic Encyclopedia of Archaeal and Bacterial Type Strains, Phase II (KMG-II): from individual species to whole genera.</title>
        <authorList>
            <person name="Goeker M."/>
        </authorList>
    </citation>
    <scope>NUCLEOTIDE SEQUENCE [LARGE SCALE GENOMIC DNA]</scope>
    <source>
        <strain evidence="15 16">DSM 6779</strain>
    </source>
</reference>
<dbReference type="SMART" id="SM00490">
    <property type="entry name" value="HELICc"/>
    <property type="match status" value="1"/>
</dbReference>
<dbReference type="Pfam" id="PF16124">
    <property type="entry name" value="RecQ_Zn_bind"/>
    <property type="match status" value="1"/>
</dbReference>
<dbReference type="PANTHER" id="PTHR13710">
    <property type="entry name" value="DNA HELICASE RECQ FAMILY MEMBER"/>
    <property type="match status" value="1"/>
</dbReference>
<dbReference type="GO" id="GO:0006310">
    <property type="term" value="P:DNA recombination"/>
    <property type="evidence" value="ECO:0007669"/>
    <property type="project" value="InterPro"/>
</dbReference>
<dbReference type="GO" id="GO:0043590">
    <property type="term" value="C:bacterial nucleoid"/>
    <property type="evidence" value="ECO:0007669"/>
    <property type="project" value="TreeGrafter"/>
</dbReference>
<dbReference type="InterPro" id="IPR036388">
    <property type="entry name" value="WH-like_DNA-bd_sf"/>
</dbReference>